<dbReference type="EMBL" id="AZXY01000003">
    <property type="protein sequence ID" value="KSZ59124.1"/>
    <property type="molecule type" value="Genomic_DNA"/>
</dbReference>
<feature type="coiled-coil region" evidence="1">
    <location>
        <begin position="168"/>
        <end position="195"/>
    </location>
</feature>
<comment type="caution">
    <text evidence="4">The sequence shown here is derived from an EMBL/GenBank/DDBJ whole genome shotgun (WGS) entry which is preliminary data.</text>
</comment>
<dbReference type="InterPro" id="IPR025645">
    <property type="entry name" value="DUF4349"/>
</dbReference>
<evidence type="ECO:0000256" key="2">
    <source>
        <dbReference type="SAM" id="Phobius"/>
    </source>
</evidence>
<dbReference type="PROSITE" id="PS51257">
    <property type="entry name" value="PROKAR_LIPOPROTEIN"/>
    <property type="match status" value="1"/>
</dbReference>
<feature type="domain" description="DUF4349" evidence="3">
    <location>
        <begin position="56"/>
        <end position="256"/>
    </location>
</feature>
<evidence type="ECO:0000259" key="3">
    <source>
        <dbReference type="Pfam" id="PF14257"/>
    </source>
</evidence>
<name>A0A0V9UMA5_9NOCA</name>
<dbReference type="PATRIC" id="fig|1441730.3.peg.1485"/>
<dbReference type="Gene3D" id="1.10.287.1490">
    <property type="match status" value="1"/>
</dbReference>
<dbReference type="RefSeq" id="WP_060651262.1">
    <property type="nucleotide sequence ID" value="NZ_AZXY01000003.1"/>
</dbReference>
<protein>
    <recommendedName>
        <fullName evidence="3">DUF4349 domain-containing protein</fullName>
    </recommendedName>
</protein>
<feature type="transmembrane region" description="Helical" evidence="2">
    <location>
        <begin position="228"/>
        <end position="260"/>
    </location>
</feature>
<reference evidence="4 5" key="2">
    <citation type="journal article" date="2016" name="Genome Announc.">
        <title>Draft Genome Sequence of a Versatile Hydrocarbon-Degrading Bacterium, Rhodococcus pyridinivorans Strain KG-16, Collected from Oil Fields in India.</title>
        <authorList>
            <person name="Aggarwal R.K."/>
            <person name="Dawar C."/>
            <person name="Phanindranath R."/>
            <person name="Mutnuri L."/>
            <person name="Dayal A.M."/>
        </authorList>
    </citation>
    <scope>NUCLEOTIDE SEQUENCE [LARGE SCALE GENOMIC DNA]</scope>
    <source>
        <strain evidence="4 5">KG-16</strain>
    </source>
</reference>
<evidence type="ECO:0000313" key="4">
    <source>
        <dbReference type="EMBL" id="KSZ59124.1"/>
    </source>
</evidence>
<organism evidence="4 5">
    <name type="scientific">Rhodococcus pyridinivorans KG-16</name>
    <dbReference type="NCBI Taxonomy" id="1441730"/>
    <lineage>
        <taxon>Bacteria</taxon>
        <taxon>Bacillati</taxon>
        <taxon>Actinomycetota</taxon>
        <taxon>Actinomycetes</taxon>
        <taxon>Mycobacteriales</taxon>
        <taxon>Nocardiaceae</taxon>
        <taxon>Rhodococcus</taxon>
    </lineage>
</organism>
<keyword evidence="1" id="KW-0175">Coiled coil</keyword>
<gene>
    <name evidence="4" type="ORF">Z045_07070</name>
</gene>
<proteinExistence type="predicted"/>
<accession>A0A0V9UMA5</accession>
<evidence type="ECO:0000256" key="1">
    <source>
        <dbReference type="SAM" id="Coils"/>
    </source>
</evidence>
<evidence type="ECO:0000313" key="5">
    <source>
        <dbReference type="Proteomes" id="UP000053060"/>
    </source>
</evidence>
<keyword evidence="2" id="KW-0812">Transmembrane</keyword>
<sequence>MKRLSLVSLALFALVVTGCDEGGGGEGSSASAPAISAPAIVDGGLRESQSVEEPDRQEVVTGYLEMDAGDPVATGRRVVTVVEEAGGRVDSLTEQSEASSVLTVRVPADRLDEVVDEIRTLGRVTSLSTTRDDVTMQYTDLEARVGALRASVDRLRALLESSADVEALIAAETALAERQAELDSLEAQRRQLGDRIELSTLTVDITTDRLPSEQDSFWDGLVAGWNSLWAALGAAVVGIGAALPWVAFLFVCAAVLYLVIRLITRRGRSSGTTGTPDTERTDSDA</sequence>
<dbReference type="Pfam" id="PF14257">
    <property type="entry name" value="DUF4349"/>
    <property type="match status" value="1"/>
</dbReference>
<keyword evidence="2" id="KW-1133">Transmembrane helix</keyword>
<dbReference type="AlphaFoldDB" id="A0A0V9UMA5"/>
<keyword evidence="2" id="KW-0472">Membrane</keyword>
<reference evidence="5" key="1">
    <citation type="submission" date="2015-01" db="EMBL/GenBank/DDBJ databases">
        <title>Draft genome sequence of Rhodococcus pyridinivorans strain KG-16, a hydrocarbon-degrading bacterium.</title>
        <authorList>
            <person name="Aggarwal R.K."/>
            <person name="Dawar C."/>
        </authorList>
    </citation>
    <scope>NUCLEOTIDE SEQUENCE [LARGE SCALE GENOMIC DNA]</scope>
    <source>
        <strain evidence="5">KG-16</strain>
    </source>
</reference>
<dbReference type="Proteomes" id="UP000053060">
    <property type="component" value="Unassembled WGS sequence"/>
</dbReference>